<feature type="repeat" description="ANK" evidence="3">
    <location>
        <begin position="503"/>
        <end position="531"/>
    </location>
</feature>
<feature type="domain" description="Clr5" evidence="4">
    <location>
        <begin position="9"/>
        <end position="61"/>
    </location>
</feature>
<dbReference type="InterPro" id="IPR025676">
    <property type="entry name" value="Clr5_dom"/>
</dbReference>
<evidence type="ECO:0000259" key="4">
    <source>
        <dbReference type="Pfam" id="PF14420"/>
    </source>
</evidence>
<dbReference type="STRING" id="1367422.A0A178Z6E3"/>
<dbReference type="SMART" id="SM00248">
    <property type="entry name" value="ANK"/>
    <property type="match status" value="17"/>
</dbReference>
<sequence>MATPSKISRSDWQEHQSTICRLYQDEGMHMKKLIEVMSRDFGFNASKAQYMRQFKVWGIQKNMKGDFWKDLSRVLKSMRLKIADLDVFFNERLIPESKLRKELPRRDLPTYTQTTARPQMPEGIFVRPKIRLPRILIISLPWYQICAQLEMAMSTPAMRGGRSPSPLPSAVLDVTDEWHGQEDNYCWMEDFPNFPREIARNQSCRPSIVGRPTVQKAIRDSNIVDAGIVSVLNPSEWCTSREGSANTMARIEAYIPRRSPEEIENIANQLINPDATTRMQVFMSFTALMLANNLLQMEEVNAFVIALDEIAGPSAFDVLSLRDDPSTRAIISEILFAAVRVDKSDLVKSAMKKGWDMNRISTGPESRTLIVEAVQWGRVRIVEILIDAGADIPTGRMVSPYPPDHLCLLHGHVAGLTTSEAYQLPGFYCQCEVEEARRECAISAAAFSRGADELLPLLLKSRVSVAAGPVLGDAIRHGACKETVDMLLRKGATANECVFEFQGNLTALGVAVESGDIEMVRLLLDYGANPNGPVTFGHEMLMREYPGAFRRSPLVIAAQHGDLDMIQVLVQCGADPNWSTWDILGESWREGFRYYDPVENIRDLVHLPLQAAALAENPATTECLLRNGADANRGYGIPPLSFAAYRGRNATVDLLIKSGAKINPDYTKACLLPPLEGAVYSGSESLVQQMISAGADLDRCSSGRCGTTALQRAAERGFGAIFDLLRSAGAKLDSSSTPNHATTILQGFVKRHDYERSLGLLRDGVSPNGKCKDDSSPLTAAILGGDVNLMSLLLEWDADPNDTYPLPAKYIRYNVKAHQFLHTRSLLTAVHCAAVVGNFDAVTRLCNAGADVNKPSGSEGDTQDLGGLTALHLAAASNHKSIVEFLIDQGADINVIYCQKDLPAISPIFASITNSDFEITKILLQHGADPYLGQLGNGEKQASEWRPGYDMVALEEACRNTDVQMVRLLISAGVSVHVGCPLYFTFETKRQAQVEREAEIMELLLANGADVNHRYDDTDTPLQAALTPPSCDQSQSARVTRLRCARRLIELGAEINAAPSSDGCGRTALQAAVVIGDVEFVQYLLSRGAEVNAPAAQVGGVTALQAAAIGGYLRIAQILLEHGAEIDADPSSYEGRRAIEGAAERGRIDMVKLLLDNYNGPRPFSKVCESAMEFAKRQNQWYMMEFLRSYTPPTSAKQ</sequence>
<comment type="caution">
    <text evidence="5">The sequence shown here is derived from an EMBL/GenBank/DDBJ whole genome shotgun (WGS) entry which is preliminary data.</text>
</comment>
<dbReference type="EMBL" id="LVYI01000011">
    <property type="protein sequence ID" value="OAP55348.1"/>
    <property type="molecule type" value="Genomic_DNA"/>
</dbReference>
<evidence type="ECO:0000256" key="2">
    <source>
        <dbReference type="ARBA" id="ARBA00023043"/>
    </source>
</evidence>
<evidence type="ECO:0000313" key="6">
    <source>
        <dbReference type="Proteomes" id="UP000078343"/>
    </source>
</evidence>
<keyword evidence="1" id="KW-0677">Repeat</keyword>
<reference evidence="5 6" key="1">
    <citation type="submission" date="2016-04" db="EMBL/GenBank/DDBJ databases">
        <title>Draft genome of Fonsecaea erecta CBS 125763.</title>
        <authorList>
            <person name="Weiss V.A."/>
            <person name="Vicente V.A."/>
            <person name="Raittz R.T."/>
            <person name="Moreno L.F."/>
            <person name="De Souza E.M."/>
            <person name="Pedrosa F.O."/>
            <person name="Steffens M.B."/>
            <person name="Faoro H."/>
            <person name="Tadra-Sfeir M.Z."/>
            <person name="Najafzadeh M.J."/>
            <person name="Felipe M.S."/>
            <person name="Teixeira M."/>
            <person name="Sun J."/>
            <person name="Xi L."/>
            <person name="Gomes R."/>
            <person name="De Azevedo C.M."/>
            <person name="Salgado C.G."/>
            <person name="Da Silva M.B."/>
            <person name="Nascimento M.F."/>
            <person name="Queiroz-Telles F."/>
            <person name="Attili D.S."/>
            <person name="Gorbushina A."/>
        </authorList>
    </citation>
    <scope>NUCLEOTIDE SEQUENCE [LARGE SCALE GENOMIC DNA]</scope>
    <source>
        <strain evidence="5 6">CBS 125763</strain>
    </source>
</reference>
<organism evidence="5 6">
    <name type="scientific">Fonsecaea erecta</name>
    <dbReference type="NCBI Taxonomy" id="1367422"/>
    <lineage>
        <taxon>Eukaryota</taxon>
        <taxon>Fungi</taxon>
        <taxon>Dikarya</taxon>
        <taxon>Ascomycota</taxon>
        <taxon>Pezizomycotina</taxon>
        <taxon>Eurotiomycetes</taxon>
        <taxon>Chaetothyriomycetidae</taxon>
        <taxon>Chaetothyriales</taxon>
        <taxon>Herpotrichiellaceae</taxon>
        <taxon>Fonsecaea</taxon>
    </lineage>
</organism>
<keyword evidence="6" id="KW-1185">Reference proteome</keyword>
<dbReference type="RefSeq" id="XP_018688715.1">
    <property type="nucleotide sequence ID" value="XM_018841827.1"/>
</dbReference>
<dbReference type="InterPro" id="IPR036770">
    <property type="entry name" value="Ankyrin_rpt-contain_sf"/>
</dbReference>
<dbReference type="PANTHER" id="PTHR24123:SF33">
    <property type="entry name" value="PROTEIN HOS4"/>
    <property type="match status" value="1"/>
</dbReference>
<feature type="repeat" description="ANK" evidence="3">
    <location>
        <begin position="635"/>
        <end position="667"/>
    </location>
</feature>
<feature type="repeat" description="ANK" evidence="3">
    <location>
        <begin position="825"/>
        <end position="857"/>
    </location>
</feature>
<evidence type="ECO:0000256" key="3">
    <source>
        <dbReference type="PROSITE-ProRule" id="PRU00023"/>
    </source>
</evidence>
<accession>A0A178Z6E3</accession>
<dbReference type="PRINTS" id="PR01415">
    <property type="entry name" value="ANKYRIN"/>
</dbReference>
<dbReference type="Gene3D" id="1.25.40.20">
    <property type="entry name" value="Ankyrin repeat-containing domain"/>
    <property type="match status" value="5"/>
</dbReference>
<dbReference type="InterPro" id="IPR002110">
    <property type="entry name" value="Ankyrin_rpt"/>
</dbReference>
<dbReference type="InterPro" id="IPR051165">
    <property type="entry name" value="Multifunctional_ANK_Repeat"/>
</dbReference>
<dbReference type="AlphaFoldDB" id="A0A178Z6E3"/>
<dbReference type="Pfam" id="PF14420">
    <property type="entry name" value="Clr5"/>
    <property type="match status" value="1"/>
</dbReference>
<dbReference type="Pfam" id="PF12796">
    <property type="entry name" value="Ank_2"/>
    <property type="match status" value="4"/>
</dbReference>
<evidence type="ECO:0000313" key="5">
    <source>
        <dbReference type="EMBL" id="OAP55348.1"/>
    </source>
</evidence>
<name>A0A178Z6E3_9EURO</name>
<protein>
    <recommendedName>
        <fullName evidence="4">Clr5 domain-containing protein</fullName>
    </recommendedName>
</protein>
<dbReference type="OrthoDB" id="194358at2759"/>
<feature type="repeat" description="ANK" evidence="3">
    <location>
        <begin position="1064"/>
        <end position="1096"/>
    </location>
</feature>
<feature type="repeat" description="ANK" evidence="3">
    <location>
        <begin position="866"/>
        <end position="895"/>
    </location>
</feature>
<dbReference type="GeneID" id="30014489"/>
<keyword evidence="2 3" id="KW-0040">ANK repeat</keyword>
<dbReference type="SUPFAM" id="SSF48403">
    <property type="entry name" value="Ankyrin repeat"/>
    <property type="match status" value="2"/>
</dbReference>
<feature type="repeat" description="ANK" evidence="3">
    <location>
        <begin position="1099"/>
        <end position="1131"/>
    </location>
</feature>
<proteinExistence type="predicted"/>
<dbReference type="PANTHER" id="PTHR24123">
    <property type="entry name" value="ANKYRIN REPEAT-CONTAINING"/>
    <property type="match status" value="1"/>
</dbReference>
<gene>
    <name evidence="5" type="ORF">AYL99_10321</name>
</gene>
<evidence type="ECO:0000256" key="1">
    <source>
        <dbReference type="ARBA" id="ARBA00022737"/>
    </source>
</evidence>
<dbReference type="PROSITE" id="PS50088">
    <property type="entry name" value="ANK_REPEAT"/>
    <property type="match status" value="7"/>
</dbReference>
<dbReference type="Proteomes" id="UP000078343">
    <property type="component" value="Unassembled WGS sequence"/>
</dbReference>
<feature type="repeat" description="ANK" evidence="3">
    <location>
        <begin position="549"/>
        <end position="577"/>
    </location>
</feature>
<dbReference type="PROSITE" id="PS50297">
    <property type="entry name" value="ANK_REP_REGION"/>
    <property type="match status" value="6"/>
</dbReference>